<evidence type="ECO:0000313" key="1">
    <source>
        <dbReference type="EMBL" id="KAK8779759.1"/>
    </source>
</evidence>
<dbReference type="GO" id="GO:0004364">
    <property type="term" value="F:glutathione transferase activity"/>
    <property type="evidence" value="ECO:0007669"/>
    <property type="project" value="TreeGrafter"/>
</dbReference>
<evidence type="ECO:0008006" key="3">
    <source>
        <dbReference type="Google" id="ProtNLM"/>
    </source>
</evidence>
<organism evidence="1 2">
    <name type="scientific">Amblyomma americanum</name>
    <name type="common">Lone star tick</name>
    <dbReference type="NCBI Taxonomy" id="6943"/>
    <lineage>
        <taxon>Eukaryota</taxon>
        <taxon>Metazoa</taxon>
        <taxon>Ecdysozoa</taxon>
        <taxon>Arthropoda</taxon>
        <taxon>Chelicerata</taxon>
        <taxon>Arachnida</taxon>
        <taxon>Acari</taxon>
        <taxon>Parasitiformes</taxon>
        <taxon>Ixodida</taxon>
        <taxon>Ixodoidea</taxon>
        <taxon>Ixodidae</taxon>
        <taxon>Amblyomminae</taxon>
        <taxon>Amblyomma</taxon>
    </lineage>
</organism>
<reference evidence="1 2" key="1">
    <citation type="journal article" date="2023" name="Arcadia Sci">
        <title>De novo assembly of a long-read Amblyomma americanum tick genome.</title>
        <authorList>
            <person name="Chou S."/>
            <person name="Poskanzer K.E."/>
            <person name="Rollins M."/>
            <person name="Thuy-Boun P.S."/>
        </authorList>
    </citation>
    <scope>NUCLEOTIDE SEQUENCE [LARGE SCALE GENOMIC DNA]</scope>
    <source>
        <strain evidence="1">F_SG_1</strain>
        <tissue evidence="1">Salivary glands</tissue>
    </source>
</reference>
<keyword evidence="2" id="KW-1185">Reference proteome</keyword>
<protein>
    <recommendedName>
        <fullName evidence="3">Glutathione s-transferase</fullName>
    </recommendedName>
</protein>
<dbReference type="Proteomes" id="UP001321473">
    <property type="component" value="Unassembled WGS sequence"/>
</dbReference>
<dbReference type="PANTHER" id="PTHR43969:SF9">
    <property type="entry name" value="GLUTATHIONE S TRANSFERASE D10, ISOFORM A-RELATED"/>
    <property type="match status" value="1"/>
</dbReference>
<name>A0AAQ4EYE3_AMBAM</name>
<dbReference type="AlphaFoldDB" id="A0AAQ4EYE3"/>
<evidence type="ECO:0000313" key="2">
    <source>
        <dbReference type="Proteomes" id="UP001321473"/>
    </source>
</evidence>
<comment type="caution">
    <text evidence="1">The sequence shown here is derived from an EMBL/GenBank/DDBJ whole genome shotgun (WGS) entry which is preliminary data.</text>
</comment>
<dbReference type="EMBL" id="JARKHS020009448">
    <property type="protein sequence ID" value="KAK8779759.1"/>
    <property type="molecule type" value="Genomic_DNA"/>
</dbReference>
<dbReference type="PANTHER" id="PTHR43969">
    <property type="entry name" value="GLUTATHIONE S TRANSFERASE D10, ISOFORM A-RELATED"/>
    <property type="match status" value="1"/>
</dbReference>
<dbReference type="GO" id="GO:0006749">
    <property type="term" value="P:glutathione metabolic process"/>
    <property type="evidence" value="ECO:0007669"/>
    <property type="project" value="TreeGrafter"/>
</dbReference>
<proteinExistence type="predicted"/>
<gene>
    <name evidence="1" type="ORF">V5799_018900</name>
</gene>
<dbReference type="Gene3D" id="3.40.30.10">
    <property type="entry name" value="Glutaredoxin"/>
    <property type="match status" value="1"/>
</dbReference>
<accession>A0AAQ4EYE3</accession>
<dbReference type="Gene3D" id="1.20.1050.10">
    <property type="match status" value="1"/>
</dbReference>
<sequence>MLHNSNAIAYYLLRKYAPESELYPSCYKERARIGQVLTTVAYMVHRHLLRFQNSFVDTAKFPKMAAYCKRVEPELTYFEEV</sequence>